<keyword evidence="5" id="KW-0694">RNA-binding</keyword>
<evidence type="ECO:0000256" key="4">
    <source>
        <dbReference type="ARBA" id="ARBA00035202"/>
    </source>
</evidence>
<dbReference type="HAMAP" id="MF_00362">
    <property type="entry name" value="Ribosomal_uL10"/>
    <property type="match status" value="1"/>
</dbReference>
<dbReference type="RefSeq" id="WP_134169684.1">
    <property type="nucleotide sequence ID" value="NZ_SODD01000020.1"/>
</dbReference>
<dbReference type="OrthoDB" id="9808307at2"/>
<organism evidence="6 7">
    <name type="scientific">Breznakia blatticola</name>
    <dbReference type="NCBI Taxonomy" id="1754012"/>
    <lineage>
        <taxon>Bacteria</taxon>
        <taxon>Bacillati</taxon>
        <taxon>Bacillota</taxon>
        <taxon>Erysipelotrichia</taxon>
        <taxon>Erysipelotrichales</taxon>
        <taxon>Erysipelotrichaceae</taxon>
        <taxon>Breznakia</taxon>
    </lineage>
</organism>
<dbReference type="Pfam" id="PF00466">
    <property type="entry name" value="Ribosomal_L10"/>
    <property type="match status" value="1"/>
</dbReference>
<dbReference type="PROSITE" id="PS01109">
    <property type="entry name" value="RIBOSOMAL_L10"/>
    <property type="match status" value="1"/>
</dbReference>
<evidence type="ECO:0000256" key="1">
    <source>
        <dbReference type="ARBA" id="ARBA00008889"/>
    </source>
</evidence>
<sequence length="167" mass="18230">MKEAVLQAKQELVTEISDKFKNSSSSVIVEYRGLSVAEVTELRRELREEGVDFTVYKNSMVVRAAEDAGYGDLKESLTGPNAFAFSEDAVAPARVLAKFAKTHSALVIKAGVVEGEVVGIDTITKLSKLPNRDGMISMFLSCLQAPIRDFACVVSAVRDQKQEQEQA</sequence>
<dbReference type="InterPro" id="IPR022973">
    <property type="entry name" value="Ribosomal_uL10_bac"/>
</dbReference>
<dbReference type="GO" id="GO:0003735">
    <property type="term" value="F:structural constituent of ribosome"/>
    <property type="evidence" value="ECO:0007669"/>
    <property type="project" value="InterPro"/>
</dbReference>
<dbReference type="GO" id="GO:0006412">
    <property type="term" value="P:translation"/>
    <property type="evidence" value="ECO:0007669"/>
    <property type="project" value="UniProtKB-UniRule"/>
</dbReference>
<evidence type="ECO:0000313" key="7">
    <source>
        <dbReference type="Proteomes" id="UP000294743"/>
    </source>
</evidence>
<proteinExistence type="inferred from homology"/>
<comment type="function">
    <text evidence="5">Forms part of the ribosomal stalk, playing a central role in the interaction of the ribosome with GTP-bound translation factors.</text>
</comment>
<keyword evidence="5" id="KW-0699">rRNA-binding</keyword>
<dbReference type="Proteomes" id="UP000294743">
    <property type="component" value="Unassembled WGS sequence"/>
</dbReference>
<comment type="caution">
    <text evidence="6">The sequence shown here is derived from an EMBL/GenBank/DDBJ whole genome shotgun (WGS) entry which is preliminary data.</text>
</comment>
<dbReference type="CDD" id="cd05797">
    <property type="entry name" value="Ribosomal_L10"/>
    <property type="match status" value="1"/>
</dbReference>
<dbReference type="Gene3D" id="3.30.70.1730">
    <property type="match status" value="1"/>
</dbReference>
<dbReference type="InterPro" id="IPR047865">
    <property type="entry name" value="Ribosomal_uL10_bac_type"/>
</dbReference>
<comment type="subunit">
    <text evidence="5">Part of the ribosomal stalk of the 50S ribosomal subunit. The N-terminus interacts with L11 and the large rRNA to form the base of the stalk. The C-terminus forms an elongated spine to which L12 dimers bind in a sequential fashion forming a multimeric L10(L12)X complex.</text>
</comment>
<accession>A0A4R7ZHN2</accession>
<dbReference type="EMBL" id="SODD01000020">
    <property type="protein sequence ID" value="TDW16735.1"/>
    <property type="molecule type" value="Genomic_DNA"/>
</dbReference>
<dbReference type="PANTHER" id="PTHR11560">
    <property type="entry name" value="39S RIBOSOMAL PROTEIN L10, MITOCHONDRIAL"/>
    <property type="match status" value="1"/>
</dbReference>
<gene>
    <name evidence="5" type="primary">rplJ</name>
    <name evidence="6" type="ORF">EDD63_12016</name>
</gene>
<name>A0A4R7ZHN2_9FIRM</name>
<comment type="similarity">
    <text evidence="1 5">Belongs to the universal ribosomal protein uL10 family.</text>
</comment>
<evidence type="ECO:0000256" key="2">
    <source>
        <dbReference type="ARBA" id="ARBA00022980"/>
    </source>
</evidence>
<dbReference type="InterPro" id="IPR002363">
    <property type="entry name" value="Ribosomal_uL10_CS_bac"/>
</dbReference>
<evidence type="ECO:0000256" key="5">
    <source>
        <dbReference type="HAMAP-Rule" id="MF_00362"/>
    </source>
</evidence>
<protein>
    <recommendedName>
        <fullName evidence="4 5">Large ribosomal subunit protein uL10</fullName>
    </recommendedName>
</protein>
<keyword evidence="2 5" id="KW-0689">Ribosomal protein</keyword>
<keyword evidence="3 5" id="KW-0687">Ribonucleoprotein</keyword>
<reference evidence="6 7" key="1">
    <citation type="submission" date="2019-03" db="EMBL/GenBank/DDBJ databases">
        <title>Genomic Encyclopedia of Type Strains, Phase IV (KMG-IV): sequencing the most valuable type-strain genomes for metagenomic binning, comparative biology and taxonomic classification.</title>
        <authorList>
            <person name="Goeker M."/>
        </authorList>
    </citation>
    <scope>NUCLEOTIDE SEQUENCE [LARGE SCALE GENOMIC DNA]</scope>
    <source>
        <strain evidence="6 7">DSM 28867</strain>
    </source>
</reference>
<dbReference type="InterPro" id="IPR001790">
    <property type="entry name" value="Ribosomal_uL10"/>
</dbReference>
<evidence type="ECO:0000256" key="3">
    <source>
        <dbReference type="ARBA" id="ARBA00023274"/>
    </source>
</evidence>
<dbReference type="GO" id="GO:0070180">
    <property type="term" value="F:large ribosomal subunit rRNA binding"/>
    <property type="evidence" value="ECO:0007669"/>
    <property type="project" value="UniProtKB-UniRule"/>
</dbReference>
<dbReference type="GO" id="GO:0015934">
    <property type="term" value="C:large ribosomal subunit"/>
    <property type="evidence" value="ECO:0007669"/>
    <property type="project" value="InterPro"/>
</dbReference>
<dbReference type="AlphaFoldDB" id="A0A4R7ZHN2"/>
<dbReference type="NCBIfam" id="NF000955">
    <property type="entry name" value="PRK00099.1-1"/>
    <property type="match status" value="1"/>
</dbReference>
<keyword evidence="7" id="KW-1185">Reference proteome</keyword>
<dbReference type="InterPro" id="IPR043141">
    <property type="entry name" value="Ribosomal_uL10-like_sf"/>
</dbReference>
<dbReference type="SUPFAM" id="SSF160369">
    <property type="entry name" value="Ribosomal protein L10-like"/>
    <property type="match status" value="1"/>
</dbReference>
<evidence type="ECO:0000313" key="6">
    <source>
        <dbReference type="EMBL" id="TDW16735.1"/>
    </source>
</evidence>